<evidence type="ECO:0000313" key="11">
    <source>
        <dbReference type="Proteomes" id="UP000016568"/>
    </source>
</evidence>
<organism evidence="10 11">
    <name type="scientific">Caenibius tardaugens NBRC 16725</name>
    <dbReference type="NCBI Taxonomy" id="1219035"/>
    <lineage>
        <taxon>Bacteria</taxon>
        <taxon>Pseudomonadati</taxon>
        <taxon>Pseudomonadota</taxon>
        <taxon>Alphaproteobacteria</taxon>
        <taxon>Sphingomonadales</taxon>
        <taxon>Erythrobacteraceae</taxon>
        <taxon>Caenibius</taxon>
    </lineage>
</organism>
<comment type="cofactor">
    <cofactor evidence="1 8">
        <name>Fe(2+)</name>
        <dbReference type="ChEBI" id="CHEBI:29033"/>
    </cofactor>
</comment>
<dbReference type="RefSeq" id="WP_021691216.1">
    <property type="nucleotide sequence ID" value="NZ_BASZ01000009.1"/>
</dbReference>
<keyword evidence="4 8" id="KW-0058">Aromatic hydrocarbons catabolism</keyword>
<reference evidence="10 11" key="1">
    <citation type="submission" date="2013-09" db="EMBL/GenBank/DDBJ databases">
        <title>Whole genome shotgun sequence of Novosphingobium tardaugens NBRC 16725.</title>
        <authorList>
            <person name="Isaki S."/>
            <person name="Hosoyama A."/>
            <person name="Tsuchikane K."/>
            <person name="Katsumata H."/>
            <person name="Ando Y."/>
            <person name="Yamazaki S."/>
            <person name="Fujita N."/>
        </authorList>
    </citation>
    <scope>NUCLEOTIDE SEQUENCE [LARGE SCALE GENOMIC DNA]</scope>
    <source>
        <strain evidence="10 11">NBRC 16725</strain>
    </source>
</reference>
<dbReference type="EMBL" id="BASZ01000009">
    <property type="protein sequence ID" value="GAD50398.1"/>
    <property type="molecule type" value="Genomic_DNA"/>
</dbReference>
<dbReference type="SUPFAM" id="SSF54593">
    <property type="entry name" value="Glyoxalase/Bleomycin resistance protein/Dihydroxybiphenyl dioxygenase"/>
    <property type="match status" value="1"/>
</dbReference>
<comment type="similarity">
    <text evidence="2 8">Belongs to the extradiol ring-cleavage dioxygenase family.</text>
</comment>
<gene>
    <name evidence="10" type="ORF">NT2_09_00060</name>
</gene>
<protein>
    <submittedName>
        <fullName evidence="10">Putative extradiol dioxygenase</fullName>
    </submittedName>
</protein>
<dbReference type="PROSITE" id="PS51819">
    <property type="entry name" value="VOC"/>
    <property type="match status" value="1"/>
</dbReference>
<evidence type="ECO:0000256" key="7">
    <source>
        <dbReference type="ARBA" id="ARBA00023004"/>
    </source>
</evidence>
<keyword evidence="11" id="KW-1185">Reference proteome</keyword>
<dbReference type="GO" id="GO:0008198">
    <property type="term" value="F:ferrous iron binding"/>
    <property type="evidence" value="ECO:0007669"/>
    <property type="project" value="InterPro"/>
</dbReference>
<dbReference type="InterPro" id="IPR000486">
    <property type="entry name" value="Xdiol_ring_cleave_dOase_1/2"/>
</dbReference>
<keyword evidence="7 8" id="KW-0408">Iron</keyword>
<dbReference type="AlphaFoldDB" id="U3A6N5"/>
<comment type="caution">
    <text evidence="10">The sequence shown here is derived from an EMBL/GenBank/DDBJ whole genome shotgun (WGS) entry which is preliminary data.</text>
</comment>
<name>U3A6N5_9SPHN</name>
<sequence length="186" mass="21152">MTDSAHRMTGRSGPDYIAHFVIRTNHFAKTLDWYREFFDTVDVYYQDGLAFLTFDNEHHRIAIGQLPDLTELSDTVAGVDHIAFTIRDFTRFIENYERLKQTDIVPFWAINHGPTTSLYYRDPNGVKLEIQTDNTSYPGGPSAFFKSDTFASNPVGVEFDPDLLVEMFRAGVPKDDLMRQGSAPSA</sequence>
<keyword evidence="6 8" id="KW-0560">Oxidoreductase</keyword>
<accession>U3A6N5</accession>
<dbReference type="InterPro" id="IPR004360">
    <property type="entry name" value="Glyas_Fos-R_dOase_dom"/>
</dbReference>
<keyword evidence="3" id="KW-0479">Metal-binding</keyword>
<proteinExistence type="inferred from homology"/>
<dbReference type="eggNOG" id="COG0346">
    <property type="taxonomic scope" value="Bacteria"/>
</dbReference>
<dbReference type="Gene3D" id="3.10.180.10">
    <property type="entry name" value="2,3-Dihydroxybiphenyl 1,2-Dioxygenase, domain 1"/>
    <property type="match status" value="1"/>
</dbReference>
<dbReference type="GO" id="GO:0051213">
    <property type="term" value="F:dioxygenase activity"/>
    <property type="evidence" value="ECO:0007669"/>
    <property type="project" value="UniProtKB-KW"/>
</dbReference>
<evidence type="ECO:0000313" key="10">
    <source>
        <dbReference type="EMBL" id="GAD50398.1"/>
    </source>
</evidence>
<keyword evidence="5 8" id="KW-0223">Dioxygenase</keyword>
<evidence type="ECO:0000256" key="4">
    <source>
        <dbReference type="ARBA" id="ARBA00022797"/>
    </source>
</evidence>
<dbReference type="Pfam" id="PF00903">
    <property type="entry name" value="Glyoxalase"/>
    <property type="match status" value="1"/>
</dbReference>
<evidence type="ECO:0000256" key="1">
    <source>
        <dbReference type="ARBA" id="ARBA00001954"/>
    </source>
</evidence>
<feature type="domain" description="VOC" evidence="9">
    <location>
        <begin position="16"/>
        <end position="133"/>
    </location>
</feature>
<evidence type="ECO:0000256" key="3">
    <source>
        <dbReference type="ARBA" id="ARBA00022723"/>
    </source>
</evidence>
<dbReference type="Proteomes" id="UP000016568">
    <property type="component" value="Unassembled WGS sequence"/>
</dbReference>
<dbReference type="InterPro" id="IPR037523">
    <property type="entry name" value="VOC_core"/>
</dbReference>
<dbReference type="PROSITE" id="PS00082">
    <property type="entry name" value="EXTRADIOL_DIOXYGENAS"/>
    <property type="match status" value="1"/>
</dbReference>
<evidence type="ECO:0000256" key="2">
    <source>
        <dbReference type="ARBA" id="ARBA00008784"/>
    </source>
</evidence>
<evidence type="ECO:0000256" key="8">
    <source>
        <dbReference type="RuleBase" id="RU000683"/>
    </source>
</evidence>
<dbReference type="InterPro" id="IPR029068">
    <property type="entry name" value="Glyas_Bleomycin-R_OHBP_Dase"/>
</dbReference>
<evidence type="ECO:0000256" key="5">
    <source>
        <dbReference type="ARBA" id="ARBA00022964"/>
    </source>
</evidence>
<evidence type="ECO:0000256" key="6">
    <source>
        <dbReference type="ARBA" id="ARBA00023002"/>
    </source>
</evidence>
<evidence type="ECO:0000259" key="9">
    <source>
        <dbReference type="PROSITE" id="PS51819"/>
    </source>
</evidence>